<feature type="region of interest" description="Disordered" evidence="1">
    <location>
        <begin position="1"/>
        <end position="33"/>
    </location>
</feature>
<sequence length="64" mass="7292">MGEGQHGVGLHRVHADQEGEQRETGDQQRGRPHLPAAQFRQNFKYFFKQALHGRVPSLRIVALC</sequence>
<dbReference type="EMBL" id="VSSQ01145480">
    <property type="protein sequence ID" value="MPN64501.1"/>
    <property type="molecule type" value="Genomic_DNA"/>
</dbReference>
<evidence type="ECO:0000313" key="2">
    <source>
        <dbReference type="EMBL" id="MPN64501.1"/>
    </source>
</evidence>
<accession>A0A645JLM6</accession>
<protein>
    <submittedName>
        <fullName evidence="2">Uncharacterized protein</fullName>
    </submittedName>
</protein>
<proteinExistence type="predicted"/>
<dbReference type="AlphaFoldDB" id="A0A645JLM6"/>
<gene>
    <name evidence="2" type="ORF">SDC9_212276</name>
</gene>
<feature type="compositionally biased region" description="Basic and acidic residues" evidence="1">
    <location>
        <begin position="13"/>
        <end position="29"/>
    </location>
</feature>
<reference evidence="2" key="1">
    <citation type="submission" date="2019-08" db="EMBL/GenBank/DDBJ databases">
        <authorList>
            <person name="Kucharzyk K."/>
            <person name="Murdoch R.W."/>
            <person name="Higgins S."/>
            <person name="Loffler F."/>
        </authorList>
    </citation>
    <scope>NUCLEOTIDE SEQUENCE</scope>
</reference>
<organism evidence="2">
    <name type="scientific">bioreactor metagenome</name>
    <dbReference type="NCBI Taxonomy" id="1076179"/>
    <lineage>
        <taxon>unclassified sequences</taxon>
        <taxon>metagenomes</taxon>
        <taxon>ecological metagenomes</taxon>
    </lineage>
</organism>
<name>A0A645JLM6_9ZZZZ</name>
<evidence type="ECO:0000256" key="1">
    <source>
        <dbReference type="SAM" id="MobiDB-lite"/>
    </source>
</evidence>
<comment type="caution">
    <text evidence="2">The sequence shown here is derived from an EMBL/GenBank/DDBJ whole genome shotgun (WGS) entry which is preliminary data.</text>
</comment>